<evidence type="ECO:0000256" key="8">
    <source>
        <dbReference type="SAM" id="MobiDB-lite"/>
    </source>
</evidence>
<dbReference type="GO" id="GO:0047388">
    <property type="term" value="F:[glutamine synthetase]-adenylyl-L-tyrosine phosphorylase activity"/>
    <property type="evidence" value="ECO:0007669"/>
    <property type="project" value="UniProtKB-EC"/>
</dbReference>
<dbReference type="Proteomes" id="UP000683428">
    <property type="component" value="Chromosome"/>
</dbReference>
<keyword evidence="2 7" id="KW-0548">Nucleotidyltransferase</keyword>
<dbReference type="Pfam" id="PF03710">
    <property type="entry name" value="GlnE"/>
    <property type="match status" value="2"/>
</dbReference>
<dbReference type="GO" id="GO:0005829">
    <property type="term" value="C:cytosol"/>
    <property type="evidence" value="ECO:0007669"/>
    <property type="project" value="TreeGrafter"/>
</dbReference>
<feature type="domain" description="PII-uridylyltransferase/Glutamine-synthetase adenylyltransferase" evidence="10">
    <location>
        <begin position="289"/>
        <end position="427"/>
    </location>
</feature>
<dbReference type="AlphaFoldDB" id="A0A975XVA0"/>
<dbReference type="PANTHER" id="PTHR30621:SF0">
    <property type="entry name" value="BIFUNCTIONAL GLUTAMINE SYNTHETASE ADENYLYLTRANSFERASE_ADENYLYL-REMOVING ENZYME"/>
    <property type="match status" value="1"/>
</dbReference>
<evidence type="ECO:0000256" key="4">
    <source>
        <dbReference type="ARBA" id="ARBA00022840"/>
    </source>
</evidence>
<comment type="similarity">
    <text evidence="7">Belongs to the GlnE family.</text>
</comment>
<evidence type="ECO:0000259" key="9">
    <source>
        <dbReference type="Pfam" id="PF03710"/>
    </source>
</evidence>
<evidence type="ECO:0000313" key="11">
    <source>
        <dbReference type="EMBL" id="QWT49590.1"/>
    </source>
</evidence>
<sequence>MTADLPSALPSLPPTPTGWQAGLEHSFFLRQLLATHGWLIPLLESTWERPLSAADMEQWIAQDAPTDEDSLKRSLRRLRQRVMAQLVIRDLGGLAPLAEVVETMTLLADVTTNRALDCLHRQLVEQYGEPLDHQGRPQRLLVIGMGKLGGRELNVSSDVDYIFVYPEEGNTAGRPDGGGVIEAYDFFFRLGRRLIAALGELTADGQVFRVDMRLRPNGDSGPLVLSLDALENYFITQGREWERYAWIKARVMNAGPNQIGDWSQALSATARPFVFRKYLDFGAINAMRELHAQIRREVARKDMANHVKLGPGGIREIEFIAQVFQLIRGGRDRGLQIKPTLGVLARLKDKGLLAPQAVDELSQAYEFLRRLEHRIQYVADQQTHSLPEEPAAQAQIARSMGFADYPALLAVLDAHREKVSGHFHQVFGAPEAEGEENETLTALWQGSGDEDGALADLTRLGFQDAPAARERLAEFRHSSRYRQLAASSRERLDALAPGLIGAASRTPEPDVTLARGLGFLETIARRGAYLALLQQYPEALHKVASLIGASSWAADYLNRHPLLLDELLDPRLLDVATDWSGFRNELRLQLAQCGEDTERQMDLLREMHHAQVFRLLAQDLAGLHTLERISDHLTQLADIMVATTLDLCWSKLRKRHRDKPRFAVIGYGKLGGKELGYASDLDMVFVYDDPAPEAEENYARLAQRLSTWLSTHTAAGQLFEADLRLRPNGEAGLLALSLEAFREYELHHAWTWEHQALTRARFCAGDAQVGGSFEAVREEILRLPRNPETLRVEVLAMRRRMLDAHASNPEAVARGEFDLKQDPGGIIDVEFIVQYLILAHAQRYPQLCLNLGNIALLKMAADLGLIPADQADPVRDAYRSYRRRQHAKRLNGSPQARVSLTDIAPHVAAVHRLWLTVFGQSAQEGELPGVGETARGPVPLPPEIP</sequence>
<dbReference type="InterPro" id="IPR013546">
    <property type="entry name" value="PII_UdlTrfase/GS_AdlTrfase"/>
</dbReference>
<feature type="region of interest" description="Disordered" evidence="8">
    <location>
        <begin position="926"/>
        <end position="945"/>
    </location>
</feature>
<comment type="function">
    <text evidence="7">Involved in the regulation of glutamine synthetase GlnA, a key enzyme in the process to assimilate ammonia. When cellular nitrogen levels are high, the C-terminal adenylyl transferase (AT) inactivates GlnA by covalent transfer of an adenylyl group from ATP to specific tyrosine residue of GlnA, thus reducing its activity. Conversely, when nitrogen levels are low, the N-terminal adenylyl removase (AR) activates GlnA by removing the adenylyl group by phosphorolysis, increasing its activity. The regulatory region of GlnE binds the signal transduction protein PII (GlnB) which indicates the nitrogen status of the cell.</text>
</comment>
<accession>A0A975XVA0</accession>
<dbReference type="KEGG" id="aiq:Azoinq_02965"/>
<dbReference type="PANTHER" id="PTHR30621">
    <property type="entry name" value="GLUTAMINE SYNTHETASE ADENYLYLTRANSFERASE"/>
    <property type="match status" value="1"/>
</dbReference>
<dbReference type="HAMAP" id="MF_00802">
    <property type="entry name" value="GlnE"/>
    <property type="match status" value="1"/>
</dbReference>
<keyword evidence="12" id="KW-1185">Reference proteome</keyword>
<feature type="region of interest" description="Adenylyl transferase" evidence="7">
    <location>
        <begin position="441"/>
        <end position="945"/>
    </location>
</feature>
<dbReference type="GO" id="GO:0000287">
    <property type="term" value="F:magnesium ion binding"/>
    <property type="evidence" value="ECO:0007669"/>
    <property type="project" value="UniProtKB-UniRule"/>
</dbReference>
<evidence type="ECO:0000256" key="7">
    <source>
        <dbReference type="HAMAP-Rule" id="MF_00802"/>
    </source>
</evidence>
<dbReference type="InterPro" id="IPR005190">
    <property type="entry name" value="GlnE_rpt_dom"/>
</dbReference>
<keyword evidence="5 7" id="KW-0460">Magnesium</keyword>
<feature type="region of interest" description="Adenylyl removase" evidence="7">
    <location>
        <begin position="1"/>
        <end position="431"/>
    </location>
</feature>
<comment type="catalytic activity">
    <reaction evidence="7">
        <text>[glutamine synthetase]-O(4)-(5'-adenylyl)-L-tyrosine + phosphate = [glutamine synthetase]-L-tyrosine + ADP</text>
        <dbReference type="Rhea" id="RHEA:43716"/>
        <dbReference type="Rhea" id="RHEA-COMP:10660"/>
        <dbReference type="Rhea" id="RHEA-COMP:10661"/>
        <dbReference type="ChEBI" id="CHEBI:43474"/>
        <dbReference type="ChEBI" id="CHEBI:46858"/>
        <dbReference type="ChEBI" id="CHEBI:83624"/>
        <dbReference type="ChEBI" id="CHEBI:456216"/>
        <dbReference type="EC" id="2.7.7.89"/>
    </reaction>
</comment>
<comment type="cofactor">
    <cofactor evidence="7">
        <name>Mg(2+)</name>
        <dbReference type="ChEBI" id="CHEBI:18420"/>
    </cofactor>
</comment>
<proteinExistence type="inferred from homology"/>
<organism evidence="11 12">
    <name type="scientific">Azospira inquinata</name>
    <dbReference type="NCBI Taxonomy" id="2785627"/>
    <lineage>
        <taxon>Bacteria</taxon>
        <taxon>Pseudomonadati</taxon>
        <taxon>Pseudomonadota</taxon>
        <taxon>Betaproteobacteria</taxon>
        <taxon>Rhodocyclales</taxon>
        <taxon>Rhodocyclaceae</taxon>
        <taxon>Azospira</taxon>
    </lineage>
</organism>
<gene>
    <name evidence="7 11" type="primary">glnE</name>
    <name evidence="11" type="ORF">Azoinq_02965</name>
</gene>
<dbReference type="EC" id="2.7.7.42" evidence="7"/>
<dbReference type="EC" id="2.7.7.89" evidence="7"/>
<evidence type="ECO:0000256" key="1">
    <source>
        <dbReference type="ARBA" id="ARBA00022679"/>
    </source>
</evidence>
<evidence type="ECO:0000256" key="6">
    <source>
        <dbReference type="ARBA" id="ARBA00023268"/>
    </source>
</evidence>
<keyword evidence="11" id="KW-0436">Ligase</keyword>
<comment type="catalytic activity">
    <reaction evidence="7">
        <text>[glutamine synthetase]-L-tyrosine + ATP = [glutamine synthetase]-O(4)-(5'-adenylyl)-L-tyrosine + diphosphate</text>
        <dbReference type="Rhea" id="RHEA:18589"/>
        <dbReference type="Rhea" id="RHEA-COMP:10660"/>
        <dbReference type="Rhea" id="RHEA-COMP:10661"/>
        <dbReference type="ChEBI" id="CHEBI:30616"/>
        <dbReference type="ChEBI" id="CHEBI:33019"/>
        <dbReference type="ChEBI" id="CHEBI:46858"/>
        <dbReference type="ChEBI" id="CHEBI:83624"/>
        <dbReference type="EC" id="2.7.7.42"/>
    </reaction>
</comment>
<dbReference type="EMBL" id="CP064782">
    <property type="protein sequence ID" value="QWT49590.1"/>
    <property type="molecule type" value="Genomic_DNA"/>
</dbReference>
<reference evidence="11" key="1">
    <citation type="submission" date="2020-11" db="EMBL/GenBank/DDBJ databases">
        <title>Azospira inquinata sp. nov.</title>
        <authorList>
            <person name="Moe W.M."/>
            <person name="Mikes M.C."/>
        </authorList>
    </citation>
    <scope>NUCLEOTIDE SEQUENCE</scope>
    <source>
        <strain evidence="11">Azo-3</strain>
    </source>
</reference>
<evidence type="ECO:0000313" key="12">
    <source>
        <dbReference type="Proteomes" id="UP000683428"/>
    </source>
</evidence>
<dbReference type="InterPro" id="IPR023057">
    <property type="entry name" value="GlnE"/>
</dbReference>
<dbReference type="FunFam" id="1.20.120.330:FF:000005">
    <property type="entry name" value="Bifunctional glutamine synthetase adenylyltransferase/adenylyl-removing enzyme"/>
    <property type="match status" value="1"/>
</dbReference>
<feature type="domain" description="PII-uridylyltransferase/Glutamine-synthetase adenylyltransferase" evidence="10">
    <location>
        <begin position="802"/>
        <end position="887"/>
    </location>
</feature>
<keyword evidence="4 7" id="KW-0067">ATP-binding</keyword>
<feature type="domain" description="Glutamate-ammonia ligase adenylyltransferase repeated" evidence="9">
    <location>
        <begin position="30"/>
        <end position="255"/>
    </location>
</feature>
<evidence type="ECO:0000256" key="2">
    <source>
        <dbReference type="ARBA" id="ARBA00022695"/>
    </source>
</evidence>
<name>A0A975XVA0_9RHOO</name>
<dbReference type="Pfam" id="PF08335">
    <property type="entry name" value="GlnD_UR_UTase"/>
    <property type="match status" value="2"/>
</dbReference>
<dbReference type="CDD" id="cd05401">
    <property type="entry name" value="NT_GlnE_GlnD_like"/>
    <property type="match status" value="2"/>
</dbReference>
<evidence type="ECO:0000259" key="10">
    <source>
        <dbReference type="Pfam" id="PF08335"/>
    </source>
</evidence>
<protein>
    <recommendedName>
        <fullName evidence="7">Bifunctional glutamine synthetase adenylyltransferase/adenylyl-removing enzyme</fullName>
    </recommendedName>
    <alternativeName>
        <fullName evidence="7">ATP:glutamine synthetase adenylyltransferase</fullName>
    </alternativeName>
    <alternativeName>
        <fullName evidence="7">ATase</fullName>
    </alternativeName>
    <domain>
        <recommendedName>
            <fullName evidence="7">Glutamine synthetase adenylyl-L-tyrosine phosphorylase</fullName>
            <ecNumber evidence="7">2.7.7.89</ecNumber>
        </recommendedName>
        <alternativeName>
            <fullName evidence="7">Adenylyl removase</fullName>
            <shortName evidence="7">AR</shortName>
            <shortName evidence="7">AT-N</shortName>
        </alternativeName>
    </domain>
    <domain>
        <recommendedName>
            <fullName evidence="7">Glutamine synthetase adenylyl transferase</fullName>
            <ecNumber evidence="7">2.7.7.42</ecNumber>
        </recommendedName>
        <alternativeName>
            <fullName evidence="7">Adenylyl transferase</fullName>
            <shortName evidence="7">AT</shortName>
            <shortName evidence="7">AT-C</shortName>
        </alternativeName>
    </domain>
</protein>
<evidence type="ECO:0000256" key="5">
    <source>
        <dbReference type="ARBA" id="ARBA00022842"/>
    </source>
</evidence>
<dbReference type="FunFam" id="3.30.460.10:FF:000009">
    <property type="entry name" value="Bifunctional glutamine synthetase adenylyltransferase/adenylyl-removing enzyme"/>
    <property type="match status" value="1"/>
</dbReference>
<dbReference type="GO" id="GO:0016874">
    <property type="term" value="F:ligase activity"/>
    <property type="evidence" value="ECO:0007669"/>
    <property type="project" value="UniProtKB-KW"/>
</dbReference>
<keyword evidence="6 7" id="KW-0511">Multifunctional enzyme</keyword>
<keyword evidence="3 7" id="KW-0547">Nucleotide-binding</keyword>
<keyword evidence="1 7" id="KW-0808">Transferase</keyword>
<dbReference type="GO" id="GO:0000820">
    <property type="term" value="P:regulation of glutamine family amino acid metabolic process"/>
    <property type="evidence" value="ECO:0007669"/>
    <property type="project" value="UniProtKB-UniRule"/>
</dbReference>
<dbReference type="GO" id="GO:0005524">
    <property type="term" value="F:ATP binding"/>
    <property type="evidence" value="ECO:0007669"/>
    <property type="project" value="UniProtKB-UniRule"/>
</dbReference>
<dbReference type="NCBIfam" id="NF008292">
    <property type="entry name" value="PRK11072.1"/>
    <property type="match status" value="1"/>
</dbReference>
<dbReference type="GO" id="GO:0008882">
    <property type="term" value="F:[glutamate-ammonia-ligase] adenylyltransferase activity"/>
    <property type="evidence" value="ECO:0007669"/>
    <property type="project" value="UniProtKB-UniRule"/>
</dbReference>
<evidence type="ECO:0000256" key="3">
    <source>
        <dbReference type="ARBA" id="ARBA00022741"/>
    </source>
</evidence>
<feature type="domain" description="Glutamate-ammonia ligase adenylyltransferase repeated" evidence="9">
    <location>
        <begin position="541"/>
        <end position="775"/>
    </location>
</feature>
<dbReference type="RefSeq" id="WP_216126446.1">
    <property type="nucleotide sequence ID" value="NZ_CP064782.1"/>
</dbReference>